<accession>A0A401FPG7</accession>
<reference evidence="1 2" key="1">
    <citation type="submission" date="2017-11" db="EMBL/GenBank/DDBJ databases">
        <title>Draft Genome Sequence of Lactobacillus curieae NBRC 111893 isolated from Koso, a Japanese sugar-Vegetable Fermented Beverage.</title>
        <authorList>
            <person name="Chiou T.Y."/>
            <person name="Oshima K."/>
            <person name="Suda W."/>
            <person name="Hattori M."/>
            <person name="Takahashi T."/>
        </authorList>
    </citation>
    <scope>NUCLEOTIDE SEQUENCE [LARGE SCALE GENOMIC DNA]</scope>
    <source>
        <strain evidence="1 2">NBRC111893</strain>
    </source>
</reference>
<dbReference type="AlphaFoldDB" id="A0A401FPG7"/>
<proteinExistence type="predicted"/>
<dbReference type="Proteomes" id="UP000286974">
    <property type="component" value="Unassembled WGS sequence"/>
</dbReference>
<dbReference type="EMBL" id="BEXA01000008">
    <property type="protein sequence ID" value="GAY74254.1"/>
    <property type="molecule type" value="Genomic_DNA"/>
</dbReference>
<evidence type="ECO:0000313" key="2">
    <source>
        <dbReference type="Proteomes" id="UP000286974"/>
    </source>
</evidence>
<gene>
    <name evidence="1" type="ORF">NBRC111893_2400</name>
</gene>
<dbReference type="RefSeq" id="WP_125008925.1">
    <property type="nucleotide sequence ID" value="NZ_BEXA01000008.1"/>
</dbReference>
<organism evidence="1 2">
    <name type="scientific">Lentilactobacillus kosonis</name>
    <dbReference type="NCBI Taxonomy" id="2810561"/>
    <lineage>
        <taxon>Bacteria</taxon>
        <taxon>Bacillati</taxon>
        <taxon>Bacillota</taxon>
        <taxon>Bacilli</taxon>
        <taxon>Lactobacillales</taxon>
        <taxon>Lactobacillaceae</taxon>
        <taxon>Lentilactobacillus</taxon>
    </lineage>
</organism>
<comment type="caution">
    <text evidence="1">The sequence shown here is derived from an EMBL/GenBank/DDBJ whole genome shotgun (WGS) entry which is preliminary data.</text>
</comment>
<evidence type="ECO:0000313" key="1">
    <source>
        <dbReference type="EMBL" id="GAY74254.1"/>
    </source>
</evidence>
<keyword evidence="2" id="KW-1185">Reference proteome</keyword>
<name>A0A401FPG7_9LACO</name>
<protein>
    <submittedName>
        <fullName evidence="1">Uncharacterized protein</fullName>
    </submittedName>
</protein>
<sequence>MDKVKVPQKYADWLEDMIDYYYASFDVHDHDKFSLVKKQIVLLKVLGQYVEFANPYRLLDNWLVNNFDIAVEAILFGYENSEAIYGYRLPNGQYVDGSRSDVPIKNLNSLNSLQFDTSDEFRSLTNEQIGILSLYVKGEVVEEDDD</sequence>